<dbReference type="InterPro" id="IPR016039">
    <property type="entry name" value="Thiolase-like"/>
</dbReference>
<name>A0ABT6HQ08_9ACTN</name>
<dbReference type="RefSeq" id="WP_279929511.1">
    <property type="nucleotide sequence ID" value="NZ_JARWBG010000021.1"/>
</dbReference>
<dbReference type="SMART" id="SM00825">
    <property type="entry name" value="PKS_KS"/>
    <property type="match status" value="1"/>
</dbReference>
<dbReference type="Pfam" id="PF00109">
    <property type="entry name" value="ketoacyl-synt"/>
    <property type="match status" value="1"/>
</dbReference>
<protein>
    <submittedName>
        <fullName evidence="6">Ketosynthase chain-length factor</fullName>
    </submittedName>
</protein>
<dbReference type="InterPro" id="IPR020841">
    <property type="entry name" value="PKS_Beta-ketoAc_synthase_dom"/>
</dbReference>
<feature type="domain" description="Ketosynthase family 3 (KS3)" evidence="5">
    <location>
        <begin position="11"/>
        <end position="413"/>
    </location>
</feature>
<dbReference type="EMBL" id="JARWBG010000021">
    <property type="protein sequence ID" value="MDH2390803.1"/>
    <property type="molecule type" value="Genomic_DNA"/>
</dbReference>
<evidence type="ECO:0000259" key="5">
    <source>
        <dbReference type="PROSITE" id="PS52004"/>
    </source>
</evidence>
<dbReference type="InterPro" id="IPR014031">
    <property type="entry name" value="Ketoacyl_synth_C"/>
</dbReference>
<dbReference type="PANTHER" id="PTHR11712">
    <property type="entry name" value="POLYKETIDE SYNTHASE-RELATED"/>
    <property type="match status" value="1"/>
</dbReference>
<dbReference type="InterPro" id="IPR014030">
    <property type="entry name" value="Ketoacyl_synth_N"/>
</dbReference>
<evidence type="ECO:0000256" key="1">
    <source>
        <dbReference type="ARBA" id="ARBA00008467"/>
    </source>
</evidence>
<proteinExistence type="inferred from homology"/>
<sequence length="415" mass="42367">MPAPGQAGASTAAPVITGIGVIAPTGLSTEAHWSAVLAGRSAIGRISRFDPTPYPVRLAGQVPGFAAKEQVPSRLIRQTDHWTHMGLAAAEAAIQDAGANPAELPEYELAVVTSSSSGGTEFGQHEMENLYQHNPEWVGAYQSIAWFYAATTGQVSIRHGLRGPCGVICCEQAGGLDAVGQARRLIRTGSRLVVTGGTDASLCPYGLTAQLSAGKLSTVQDPARAYAPFDEHAAGYLPGEGGAMLIVESAESAAARGAGQGYGRVLGYAAGFDPAPGSERPPALRRTIAEALADAGVEPSAVDVVFADALGVPAADLAEAEALAEVFGPRGVPVTAPKTLTGRLYGGGAPLDVATALLALRDQVIPHTTGTDAPAPGIEIDLVLGEPRHQELTTALVLARGHGGFTAALVLGRAD</sequence>
<dbReference type="CDD" id="cd00832">
    <property type="entry name" value="CLF"/>
    <property type="match status" value="1"/>
</dbReference>
<gene>
    <name evidence="6" type="ORF">QCN29_18805</name>
</gene>
<dbReference type="Gene3D" id="3.40.47.10">
    <property type="match status" value="2"/>
</dbReference>
<evidence type="ECO:0000313" key="7">
    <source>
        <dbReference type="Proteomes" id="UP001223144"/>
    </source>
</evidence>
<comment type="caution">
    <text evidence="6">The sequence shown here is derived from an EMBL/GenBank/DDBJ whole genome shotgun (WGS) entry which is preliminary data.</text>
</comment>
<keyword evidence="2 4" id="KW-0808">Transferase</keyword>
<accession>A0ABT6HQ08</accession>
<keyword evidence="7" id="KW-1185">Reference proteome</keyword>
<keyword evidence="3" id="KW-0012">Acyltransferase</keyword>
<dbReference type="PANTHER" id="PTHR11712:SF322">
    <property type="entry name" value="POLYKETIDE BETA-KETOACYL SYNTHASE 2-RELATED"/>
    <property type="match status" value="1"/>
</dbReference>
<dbReference type="PROSITE" id="PS52004">
    <property type="entry name" value="KS3_2"/>
    <property type="match status" value="1"/>
</dbReference>
<reference evidence="6 7" key="1">
    <citation type="submission" date="2023-04" db="EMBL/GenBank/DDBJ databases">
        <title>Streptomyces chengmaiensis sp. nov. isolated from the stem of mangrove plant in Hainan.</title>
        <authorList>
            <person name="Huang X."/>
            <person name="Zhou S."/>
            <person name="Chu X."/>
            <person name="Xie Y."/>
            <person name="Lin Y."/>
        </authorList>
    </citation>
    <scope>NUCLEOTIDE SEQUENCE [LARGE SCALE GENOMIC DNA]</scope>
    <source>
        <strain evidence="6 7">HNM0663</strain>
    </source>
</reference>
<dbReference type="Proteomes" id="UP001223144">
    <property type="component" value="Unassembled WGS sequence"/>
</dbReference>
<comment type="similarity">
    <text evidence="1 4">Belongs to the thiolase-like superfamily. Beta-ketoacyl-ACP synthases family.</text>
</comment>
<evidence type="ECO:0000256" key="3">
    <source>
        <dbReference type="ARBA" id="ARBA00023315"/>
    </source>
</evidence>
<dbReference type="SUPFAM" id="SSF53901">
    <property type="entry name" value="Thiolase-like"/>
    <property type="match status" value="2"/>
</dbReference>
<evidence type="ECO:0000256" key="2">
    <source>
        <dbReference type="ARBA" id="ARBA00022679"/>
    </source>
</evidence>
<evidence type="ECO:0000313" key="6">
    <source>
        <dbReference type="EMBL" id="MDH2390803.1"/>
    </source>
</evidence>
<dbReference type="Pfam" id="PF02801">
    <property type="entry name" value="Ketoacyl-synt_C"/>
    <property type="match status" value="1"/>
</dbReference>
<dbReference type="InterPro" id="IPR000794">
    <property type="entry name" value="Beta-ketoacyl_synthase"/>
</dbReference>
<evidence type="ECO:0000256" key="4">
    <source>
        <dbReference type="RuleBase" id="RU003694"/>
    </source>
</evidence>
<organism evidence="6 7">
    <name type="scientific">Streptomyces chengmaiensis</name>
    <dbReference type="NCBI Taxonomy" id="3040919"/>
    <lineage>
        <taxon>Bacteria</taxon>
        <taxon>Bacillati</taxon>
        <taxon>Actinomycetota</taxon>
        <taxon>Actinomycetes</taxon>
        <taxon>Kitasatosporales</taxon>
        <taxon>Streptomycetaceae</taxon>
        <taxon>Streptomyces</taxon>
    </lineage>
</organism>